<name>U2Z5F6_9RHOB</name>
<evidence type="ECO:0000313" key="3">
    <source>
        <dbReference type="Proteomes" id="UP000016566"/>
    </source>
</evidence>
<organism evidence="2 3">
    <name type="scientific">Limimaricola cinnabarinus LL-001</name>
    <dbReference type="NCBI Taxonomy" id="1337093"/>
    <lineage>
        <taxon>Bacteria</taxon>
        <taxon>Pseudomonadati</taxon>
        <taxon>Pseudomonadota</taxon>
        <taxon>Alphaproteobacteria</taxon>
        <taxon>Rhodobacterales</taxon>
        <taxon>Paracoccaceae</taxon>
        <taxon>Limimaricola</taxon>
    </lineage>
</organism>
<dbReference type="eggNOG" id="COG4097">
    <property type="taxonomic scope" value="Bacteria"/>
</dbReference>
<evidence type="ECO:0000313" key="2">
    <source>
        <dbReference type="EMBL" id="GAD56292.1"/>
    </source>
</evidence>
<dbReference type="EMBL" id="BATB01000033">
    <property type="protein sequence ID" value="GAD56292.1"/>
    <property type="molecule type" value="Genomic_DNA"/>
</dbReference>
<keyword evidence="1" id="KW-1133">Transmembrane helix</keyword>
<feature type="transmembrane region" description="Helical" evidence="1">
    <location>
        <begin position="42"/>
        <end position="61"/>
    </location>
</feature>
<dbReference type="AlphaFoldDB" id="U2Z5F6"/>
<dbReference type="STRING" id="1337093.MBELCI_2344"/>
<gene>
    <name evidence="2" type="ORF">MBELCI_2344</name>
</gene>
<feature type="transmembrane region" description="Helical" evidence="1">
    <location>
        <begin position="16"/>
        <end position="36"/>
    </location>
</feature>
<accession>U2Z5F6</accession>
<keyword evidence="1" id="KW-0812">Transmembrane</keyword>
<proteinExistence type="predicted"/>
<evidence type="ECO:0000256" key="1">
    <source>
        <dbReference type="SAM" id="Phobius"/>
    </source>
</evidence>
<sequence>MVLRHKLRLRTTRWRLGHTALGVVIVLGSVVHALLIEGTMGMASKAVLCALVLAATLKLVFDLRHRLLRAKPGDLP</sequence>
<dbReference type="Proteomes" id="UP000016566">
    <property type="component" value="Unassembled WGS sequence"/>
</dbReference>
<protein>
    <submittedName>
        <fullName evidence="2">Uncharacterized protein</fullName>
    </submittedName>
</protein>
<reference evidence="2" key="1">
    <citation type="journal article" date="2013" name="Genome Announc.">
        <title>Draft Genome Sequence of Loktanella cinnabarina LL-001T, Isolated from Deep-Sea Floor Sediment.</title>
        <authorList>
            <person name="Nishi S."/>
            <person name="Tsubouchi T."/>
            <person name="Takaki Y."/>
            <person name="Koyanagi R."/>
            <person name="Satoh N."/>
            <person name="Maruyama T."/>
            <person name="Hatada Y."/>
        </authorList>
    </citation>
    <scope>NUCLEOTIDE SEQUENCE [LARGE SCALE GENOMIC DNA]</scope>
    <source>
        <strain evidence="2">LL-001</strain>
    </source>
</reference>
<comment type="caution">
    <text evidence="2">The sequence shown here is derived from an EMBL/GenBank/DDBJ whole genome shotgun (WGS) entry which is preliminary data.</text>
</comment>
<keyword evidence="3" id="KW-1185">Reference proteome</keyword>
<keyword evidence="1" id="KW-0472">Membrane</keyword>